<dbReference type="Gene3D" id="4.10.280.10">
    <property type="entry name" value="Helix-loop-helix DNA-binding domain"/>
    <property type="match status" value="1"/>
</dbReference>
<dbReference type="KEGG" id="tfr:BR63_10470"/>
<dbReference type="GO" id="GO:0043937">
    <property type="term" value="P:regulation of sporulation"/>
    <property type="evidence" value="ECO:0007669"/>
    <property type="project" value="InterPro"/>
</dbReference>
<dbReference type="InterPro" id="IPR018540">
    <property type="entry name" value="Spo0E-like"/>
</dbReference>
<proteinExistence type="predicted"/>
<evidence type="ECO:0000313" key="1">
    <source>
        <dbReference type="EMBL" id="QNB46691.1"/>
    </source>
</evidence>
<dbReference type="InterPro" id="IPR037208">
    <property type="entry name" value="Spo0E-like_sf"/>
</dbReference>
<gene>
    <name evidence="1" type="ORF">BR63_10470</name>
</gene>
<evidence type="ECO:0000313" key="2">
    <source>
        <dbReference type="Proteomes" id="UP000515847"/>
    </source>
</evidence>
<accession>A0A7G6E3N7</accession>
<protein>
    <submittedName>
        <fullName evidence="1">Spo0E family sporulation regulatory protein-aspartic acid phosphatase</fullName>
    </submittedName>
</protein>
<dbReference type="EMBL" id="CP045798">
    <property type="protein sequence ID" value="QNB46691.1"/>
    <property type="molecule type" value="Genomic_DNA"/>
</dbReference>
<keyword evidence="2" id="KW-1185">Reference proteome</keyword>
<name>A0A7G6E3N7_THEFR</name>
<reference evidence="1 2" key="1">
    <citation type="journal article" date="2019" name="Front. Microbiol.">
        <title>Thermoanaerosceptrum fracticalcis gen. nov. sp. nov., a Novel Fumarate-Fermenting Microorganism From a Deep Fractured Carbonate Aquifer of the US Great Basin.</title>
        <authorList>
            <person name="Hamilton-Brehm S.D."/>
            <person name="Stewart L.E."/>
            <person name="Zavarin M."/>
            <person name="Caldwell M."/>
            <person name="Lawson P.A."/>
            <person name="Onstott T.C."/>
            <person name="Grzymski J."/>
            <person name="Neveux I."/>
            <person name="Lollar B.S."/>
            <person name="Russell C.E."/>
            <person name="Moser D.P."/>
        </authorList>
    </citation>
    <scope>NUCLEOTIDE SEQUENCE [LARGE SCALE GENOMIC DNA]</scope>
    <source>
        <strain evidence="1 2">DRI-13</strain>
    </source>
</reference>
<dbReference type="AlphaFoldDB" id="A0A7G6E3N7"/>
<dbReference type="InterPro" id="IPR036638">
    <property type="entry name" value="HLH_DNA-bd_sf"/>
</dbReference>
<sequence>MKNIITNKFNYRRLLKRMIEYQRRKLVTSIQQKWSNVSNKRILSISERLDRLIVKYLKWIRKI</sequence>
<dbReference type="Proteomes" id="UP000515847">
    <property type="component" value="Chromosome"/>
</dbReference>
<organism evidence="1 2">
    <name type="scientific">Thermanaerosceptrum fracticalcis</name>
    <dbReference type="NCBI Taxonomy" id="1712410"/>
    <lineage>
        <taxon>Bacteria</taxon>
        <taxon>Bacillati</taxon>
        <taxon>Bacillota</taxon>
        <taxon>Clostridia</taxon>
        <taxon>Eubacteriales</taxon>
        <taxon>Peptococcaceae</taxon>
        <taxon>Thermanaerosceptrum</taxon>
    </lineage>
</organism>
<dbReference type="Pfam" id="PF09388">
    <property type="entry name" value="SpoOE-like"/>
    <property type="match status" value="1"/>
</dbReference>
<dbReference type="GO" id="GO:0046983">
    <property type="term" value="F:protein dimerization activity"/>
    <property type="evidence" value="ECO:0007669"/>
    <property type="project" value="InterPro"/>
</dbReference>
<dbReference type="SUPFAM" id="SSF140500">
    <property type="entry name" value="BAS1536-like"/>
    <property type="match status" value="1"/>
</dbReference>